<dbReference type="OrthoDB" id="9802947at2"/>
<dbReference type="GO" id="GO:0009450">
    <property type="term" value="P:gamma-aminobutyric acid catabolic process"/>
    <property type="evidence" value="ECO:0007669"/>
    <property type="project" value="InterPro"/>
</dbReference>
<dbReference type="InterPro" id="IPR016162">
    <property type="entry name" value="Ald_DH_N"/>
</dbReference>
<feature type="active site" evidence="3">
    <location>
        <position position="253"/>
    </location>
</feature>
<dbReference type="InterPro" id="IPR015590">
    <property type="entry name" value="Aldehyde_DH_dom"/>
</dbReference>
<dbReference type="Pfam" id="PF00171">
    <property type="entry name" value="Aldedh"/>
    <property type="match status" value="1"/>
</dbReference>
<dbReference type="InterPro" id="IPR010102">
    <property type="entry name" value="Succ_semiAld_DH"/>
</dbReference>
<dbReference type="GO" id="GO:0005829">
    <property type="term" value="C:cytosol"/>
    <property type="evidence" value="ECO:0007669"/>
    <property type="project" value="TreeGrafter"/>
</dbReference>
<keyword evidence="7" id="KW-1185">Reference proteome</keyword>
<dbReference type="PROSITE" id="PS00687">
    <property type="entry name" value="ALDEHYDE_DEHYDR_GLU"/>
    <property type="match status" value="1"/>
</dbReference>
<keyword evidence="2 4" id="KW-0560">Oxidoreductase</keyword>
<proteinExistence type="inferred from homology"/>
<evidence type="ECO:0000256" key="2">
    <source>
        <dbReference type="ARBA" id="ARBA00023002"/>
    </source>
</evidence>
<dbReference type="EMBL" id="ATHL01000090">
    <property type="protein sequence ID" value="EQB13185.1"/>
    <property type="molecule type" value="Genomic_DNA"/>
</dbReference>
<evidence type="ECO:0000313" key="6">
    <source>
        <dbReference type="EMBL" id="EQB13185.1"/>
    </source>
</evidence>
<dbReference type="InterPro" id="IPR016160">
    <property type="entry name" value="Ald_DH_CS_CYS"/>
</dbReference>
<dbReference type="PATRIC" id="fig|1096930.3.peg.2903"/>
<dbReference type="PANTHER" id="PTHR43353">
    <property type="entry name" value="SUCCINATE-SEMIALDEHYDE DEHYDROGENASE, MITOCHONDRIAL"/>
    <property type="match status" value="1"/>
</dbReference>
<dbReference type="AlphaFoldDB" id="T0IMZ9"/>
<dbReference type="PROSITE" id="PS00070">
    <property type="entry name" value="ALDEHYDE_DEHYDR_CYS"/>
    <property type="match status" value="1"/>
</dbReference>
<evidence type="ECO:0000256" key="3">
    <source>
        <dbReference type="PROSITE-ProRule" id="PRU10007"/>
    </source>
</evidence>
<dbReference type="CDD" id="cd07103">
    <property type="entry name" value="ALDH_F5_SSADH_GabD"/>
    <property type="match status" value="1"/>
</dbReference>
<dbReference type="GO" id="GO:0004777">
    <property type="term" value="F:succinate-semialdehyde dehydrogenase (NAD+) activity"/>
    <property type="evidence" value="ECO:0007669"/>
    <property type="project" value="TreeGrafter"/>
</dbReference>
<dbReference type="FunFam" id="3.40.309.10:FF:000004">
    <property type="entry name" value="Succinate-semialdehyde dehydrogenase I"/>
    <property type="match status" value="1"/>
</dbReference>
<evidence type="ECO:0000259" key="5">
    <source>
        <dbReference type="Pfam" id="PF00171"/>
    </source>
</evidence>
<dbReference type="NCBIfam" id="TIGR01780">
    <property type="entry name" value="SSADH"/>
    <property type="match status" value="1"/>
</dbReference>
<name>T0IMZ9_9SPHN</name>
<dbReference type="PANTHER" id="PTHR43353:SF5">
    <property type="entry name" value="SUCCINATE-SEMIALDEHYDE DEHYDROGENASE, MITOCHONDRIAL"/>
    <property type="match status" value="1"/>
</dbReference>
<reference evidence="6 7" key="1">
    <citation type="journal article" date="2013" name="Genome Announc.">
        <title>Genome Sequence of Novosphingobium lindaniclasticum LE124T, Isolated from a Hexachlorocyclohexane Dumpsite.</title>
        <authorList>
            <person name="Saxena A."/>
            <person name="Nayyar N."/>
            <person name="Sangwan N."/>
            <person name="Kumari R."/>
            <person name="Khurana J.P."/>
            <person name="Lal R."/>
        </authorList>
    </citation>
    <scope>NUCLEOTIDE SEQUENCE [LARGE SCALE GENOMIC DNA]</scope>
    <source>
        <strain evidence="6 7">LE124</strain>
    </source>
</reference>
<dbReference type="Gene3D" id="3.40.309.10">
    <property type="entry name" value="Aldehyde Dehydrogenase, Chain A, domain 2"/>
    <property type="match status" value="1"/>
</dbReference>
<dbReference type="RefSeq" id="WP_021234740.1">
    <property type="nucleotide sequence ID" value="NZ_ATHL01000090.1"/>
</dbReference>
<dbReference type="InterPro" id="IPR029510">
    <property type="entry name" value="Ald_DH_CS_GLU"/>
</dbReference>
<dbReference type="Gene3D" id="3.40.605.10">
    <property type="entry name" value="Aldehyde Dehydrogenase, Chain A, domain 1"/>
    <property type="match status" value="1"/>
</dbReference>
<accession>T0IMZ9</accession>
<dbReference type="InterPro" id="IPR016163">
    <property type="entry name" value="Ald_DH_C"/>
</dbReference>
<gene>
    <name evidence="6" type="ORF">L284_14580</name>
</gene>
<dbReference type="eggNOG" id="COG1012">
    <property type="taxonomic scope" value="Bacteria"/>
</dbReference>
<dbReference type="Proteomes" id="UP000015527">
    <property type="component" value="Unassembled WGS sequence"/>
</dbReference>
<protein>
    <recommendedName>
        <fullName evidence="5">Aldehyde dehydrogenase domain-containing protein</fullName>
    </recommendedName>
</protein>
<sequence length="479" mass="50812">MTIRNLHPFREQAFVGGIWTAAPETVPVTDPATGEVIAQVPHLGADETRTAIDAAAKAQAEWRHRPAGERADLLLRWHGLMLEHQEALAAILTAEQGKPLAEARGEVLYAASFVRWFAEEARRIEGEVIPAPRSNQRILVWSEPVGVVAAITPWNFPAAMVTRKVAPALAAGCAIIVKPAPETPLTALALAALAEEAGLPAGLLSVVTGEATAIGGAFMASDVVRKLSFTGSTGVGRKLYEQSAPTLKRLSLELGGNAPFLVFDDADVDAAVEGALLGKYRNAGQTCVCVNRFLVQDGIHDAFVERLRQRVEGLVVGRGTEAGVTIGPLINARAVEKVEQHIADAVARGGRLLAGGARQEGLFFPPTLIADVPRDALVASEETFGPLAAVIRFETEEEAIRMANDTEFGLAAYAYTRDIGRAMRVAGALEYGMVGLNEAAISTEVAPFGGIKASGMGREGSRHGITDYLELKYVMMGGL</sequence>
<evidence type="ECO:0000256" key="4">
    <source>
        <dbReference type="RuleBase" id="RU003345"/>
    </source>
</evidence>
<dbReference type="InterPro" id="IPR016161">
    <property type="entry name" value="Ald_DH/histidinol_DH"/>
</dbReference>
<dbReference type="SUPFAM" id="SSF53720">
    <property type="entry name" value="ALDH-like"/>
    <property type="match status" value="1"/>
</dbReference>
<evidence type="ECO:0000256" key="1">
    <source>
        <dbReference type="ARBA" id="ARBA00009986"/>
    </source>
</evidence>
<comment type="similarity">
    <text evidence="1 4">Belongs to the aldehyde dehydrogenase family.</text>
</comment>
<comment type="caution">
    <text evidence="6">The sequence shown here is derived from an EMBL/GenBank/DDBJ whole genome shotgun (WGS) entry which is preliminary data.</text>
</comment>
<dbReference type="InterPro" id="IPR050740">
    <property type="entry name" value="Aldehyde_DH_Superfamily"/>
</dbReference>
<dbReference type="FunFam" id="3.40.605.10:FF:000005">
    <property type="entry name" value="Succinate-semialdehyde dehydrogenase I"/>
    <property type="match status" value="1"/>
</dbReference>
<evidence type="ECO:0000313" key="7">
    <source>
        <dbReference type="Proteomes" id="UP000015527"/>
    </source>
</evidence>
<feature type="domain" description="Aldehyde dehydrogenase" evidence="5">
    <location>
        <begin position="20"/>
        <end position="474"/>
    </location>
</feature>
<organism evidence="6 7">
    <name type="scientific">Novosphingobium lindaniclasticum LE124</name>
    <dbReference type="NCBI Taxonomy" id="1096930"/>
    <lineage>
        <taxon>Bacteria</taxon>
        <taxon>Pseudomonadati</taxon>
        <taxon>Pseudomonadota</taxon>
        <taxon>Alphaproteobacteria</taxon>
        <taxon>Sphingomonadales</taxon>
        <taxon>Sphingomonadaceae</taxon>
        <taxon>Novosphingobium</taxon>
    </lineage>
</organism>